<dbReference type="AlphaFoldDB" id="A0A0J1C481"/>
<keyword evidence="1" id="KW-0472">Membrane</keyword>
<gene>
    <name evidence="2" type="ORF">PL75_04165</name>
</gene>
<evidence type="ECO:0000313" key="2">
    <source>
        <dbReference type="EMBL" id="KLT73113.1"/>
    </source>
</evidence>
<evidence type="ECO:0000256" key="1">
    <source>
        <dbReference type="SAM" id="Phobius"/>
    </source>
</evidence>
<dbReference type="PATRIC" id="fig|1470200.3.peg.1976"/>
<reference evidence="2 3" key="1">
    <citation type="submission" date="2014-11" db="EMBL/GenBank/DDBJ databases">
        <title>Genome of a novel goose pathogen.</title>
        <authorList>
            <person name="Hansen C.M."/>
            <person name="Hueffer K."/>
            <person name="Choi S.C."/>
        </authorList>
    </citation>
    <scope>NUCLEOTIDE SEQUENCE [LARGE SCALE GENOMIC DNA]</scope>
    <source>
        <strain evidence="2 3">KH1503</strain>
    </source>
</reference>
<organism evidence="2 3">
    <name type="scientific">Neisseria arctica</name>
    <dbReference type="NCBI Taxonomy" id="1470200"/>
    <lineage>
        <taxon>Bacteria</taxon>
        <taxon>Pseudomonadati</taxon>
        <taxon>Pseudomonadota</taxon>
        <taxon>Betaproteobacteria</taxon>
        <taxon>Neisseriales</taxon>
        <taxon>Neisseriaceae</taxon>
        <taxon>Neisseria</taxon>
    </lineage>
</organism>
<dbReference type="RefSeq" id="WP_047760664.1">
    <property type="nucleotide sequence ID" value="NZ_CP091510.1"/>
</dbReference>
<accession>A0A0J1C481</accession>
<keyword evidence="3" id="KW-1185">Reference proteome</keyword>
<comment type="caution">
    <text evidence="2">The sequence shown here is derived from an EMBL/GenBank/DDBJ whole genome shotgun (WGS) entry which is preliminary data.</text>
</comment>
<evidence type="ECO:0000313" key="3">
    <source>
        <dbReference type="Proteomes" id="UP000036027"/>
    </source>
</evidence>
<proteinExistence type="predicted"/>
<keyword evidence="1" id="KW-0812">Transmembrane</keyword>
<sequence>MKKFEIIMKITSLLFVLFFFFMLKNSSKKPERFLSNNGLYELNHTKNTISELAQSLNAKLWDYGDGKYVEKNAWVYVGAYITLPKCIEYYAFKEALYNQGFNQIGNTSYYCKKDVSITDIRAEKNMDYGVEADKKYYICGKISFSISWRQGEHKNNPKCLSNP</sequence>
<keyword evidence="1" id="KW-1133">Transmembrane helix</keyword>
<protein>
    <submittedName>
        <fullName evidence="2">Uncharacterized protein</fullName>
    </submittedName>
</protein>
<dbReference type="Proteomes" id="UP000036027">
    <property type="component" value="Unassembled WGS sequence"/>
</dbReference>
<dbReference type="EMBL" id="JTDO01000005">
    <property type="protein sequence ID" value="KLT73113.1"/>
    <property type="molecule type" value="Genomic_DNA"/>
</dbReference>
<name>A0A0J1C481_9NEIS</name>
<feature type="transmembrane region" description="Helical" evidence="1">
    <location>
        <begin position="6"/>
        <end position="23"/>
    </location>
</feature>